<evidence type="ECO:0000313" key="2">
    <source>
        <dbReference type="EMBL" id="MPM12799.1"/>
    </source>
</evidence>
<dbReference type="InterPro" id="IPR010496">
    <property type="entry name" value="AL/BT2_dom"/>
</dbReference>
<comment type="caution">
    <text evidence="2">The sequence shown here is derived from an EMBL/GenBank/DDBJ whole genome shotgun (WGS) entry which is preliminary data.</text>
</comment>
<name>A0A644X9Q4_9ZZZZ</name>
<dbReference type="EMBL" id="VSSQ01002024">
    <property type="protein sequence ID" value="MPM12799.1"/>
    <property type="molecule type" value="Genomic_DNA"/>
</dbReference>
<dbReference type="GO" id="GO:0016787">
    <property type="term" value="F:hydrolase activity"/>
    <property type="evidence" value="ECO:0007669"/>
    <property type="project" value="InterPro"/>
</dbReference>
<evidence type="ECO:0000259" key="1">
    <source>
        <dbReference type="Pfam" id="PF06439"/>
    </source>
</evidence>
<sequence length="225" mass="24753">MQIKNSLYKRTTPYIVVAFLIGLSACVGNQKSKNATETIPQRVDSGWVQLFDGKSLDGWQITNFGTQGTVQVIEGEIVLGMGDGCTGITWNGNFPKTDYEVKLEAKKITGNDFFCGMTFPVRDSFCTLIIGGWGGPVVGLSNIDGSDASDNESHTLKKFDHDTWYAIHLKVSSEKIEAWIDGEQVVDFSTSGKQLSVRSEVSLSKPFGICSWRTTSALRNIHLKE</sequence>
<feature type="domain" description="3-keto-alpha-glucoside-1,2-lyase/3-keto-2-hydroxy-glucal hydratase" evidence="1">
    <location>
        <begin position="46"/>
        <end position="224"/>
    </location>
</feature>
<dbReference type="Pfam" id="PF06439">
    <property type="entry name" value="3keto-disac_hyd"/>
    <property type="match status" value="1"/>
</dbReference>
<dbReference type="PROSITE" id="PS51257">
    <property type="entry name" value="PROKAR_LIPOPROTEIN"/>
    <property type="match status" value="1"/>
</dbReference>
<gene>
    <name evidence="2" type="ORF">SDC9_59153</name>
</gene>
<dbReference type="AlphaFoldDB" id="A0A644X9Q4"/>
<proteinExistence type="predicted"/>
<dbReference type="Gene3D" id="2.60.120.560">
    <property type="entry name" value="Exo-inulinase, domain 1"/>
    <property type="match status" value="1"/>
</dbReference>
<protein>
    <recommendedName>
        <fullName evidence="1">3-keto-alpha-glucoside-1,2-lyase/3-keto-2-hydroxy-glucal hydratase domain-containing protein</fullName>
    </recommendedName>
</protein>
<organism evidence="2">
    <name type="scientific">bioreactor metagenome</name>
    <dbReference type="NCBI Taxonomy" id="1076179"/>
    <lineage>
        <taxon>unclassified sequences</taxon>
        <taxon>metagenomes</taxon>
        <taxon>ecological metagenomes</taxon>
    </lineage>
</organism>
<accession>A0A644X9Q4</accession>
<reference evidence="2" key="1">
    <citation type="submission" date="2019-08" db="EMBL/GenBank/DDBJ databases">
        <authorList>
            <person name="Kucharzyk K."/>
            <person name="Murdoch R.W."/>
            <person name="Higgins S."/>
            <person name="Loffler F."/>
        </authorList>
    </citation>
    <scope>NUCLEOTIDE SEQUENCE</scope>
</reference>